<dbReference type="GO" id="GO:0003676">
    <property type="term" value="F:nucleic acid binding"/>
    <property type="evidence" value="ECO:0007669"/>
    <property type="project" value="InterPro"/>
</dbReference>
<dbReference type="Pfam" id="PF01918">
    <property type="entry name" value="Alba"/>
    <property type="match status" value="1"/>
</dbReference>
<evidence type="ECO:0000259" key="2">
    <source>
        <dbReference type="Pfam" id="PF01918"/>
    </source>
</evidence>
<sequence length="215" mass="23630">MSTTTGGRNSKKRKEATDATDDASKAPKKRRSQEPEPTKSPLIGPHESIIADLQPKYDVLVASVISSTQIRKRVSQATAHVGAPAAAEKKKPRVVLFHARPAEVCKLVTIVEHCKRVLADEGKAWFQYNELFELPPDAKKAKKTADVVEETVLRGDGAEEDSDDGEFETMNSTRFEKATMPPPPRTIRSLRVFFASESIPELKSKSSVTVQSAES</sequence>
<evidence type="ECO:0000313" key="4">
    <source>
        <dbReference type="EMBL" id="OAQ82805.1"/>
    </source>
</evidence>
<dbReference type="RefSeq" id="XP_018175433.1">
    <property type="nucleotide sequence ID" value="XM_018325681.1"/>
</dbReference>
<dbReference type="KEGG" id="plj:28890730"/>
<dbReference type="InterPro" id="IPR002775">
    <property type="entry name" value="DNA/RNA-bd_Alba-like"/>
</dbReference>
<name>A0A179GA54_PURLI</name>
<dbReference type="Proteomes" id="UP000078340">
    <property type="component" value="Unassembled WGS sequence"/>
</dbReference>
<dbReference type="EMBL" id="LSBH01000009">
    <property type="protein sequence ID" value="OAQ74696.1"/>
    <property type="molecule type" value="Genomic_DNA"/>
</dbReference>
<gene>
    <name evidence="3" type="ORF">VFPBJ_09991</name>
    <name evidence="4" type="ORF">VFPFJ_08608</name>
</gene>
<dbReference type="OMA" id="CKMITVA"/>
<accession>A0A179GA54</accession>
<dbReference type="EMBL" id="LSBI01000008">
    <property type="protein sequence ID" value="OAQ82805.1"/>
    <property type="molecule type" value="Genomic_DNA"/>
</dbReference>
<evidence type="ECO:0000313" key="3">
    <source>
        <dbReference type="EMBL" id="OAQ74696.1"/>
    </source>
</evidence>
<protein>
    <submittedName>
        <fullName evidence="3">Alba domain-containing protein</fullName>
    </submittedName>
</protein>
<evidence type="ECO:0000313" key="5">
    <source>
        <dbReference type="Proteomes" id="UP000078240"/>
    </source>
</evidence>
<dbReference type="GeneID" id="28890730"/>
<comment type="caution">
    <text evidence="3">The sequence shown here is derived from an EMBL/GenBank/DDBJ whole genome shotgun (WGS) entry which is preliminary data.</text>
</comment>
<feature type="region of interest" description="Disordered" evidence="1">
    <location>
        <begin position="1"/>
        <end position="47"/>
    </location>
</feature>
<dbReference type="OrthoDB" id="424402at2759"/>
<reference evidence="3 5" key="1">
    <citation type="submission" date="2016-01" db="EMBL/GenBank/DDBJ databases">
        <title>Biosynthesis of antibiotic leucinostatins and their inhibition on Phytophthora in bio-control Purpureocillium lilacinum.</title>
        <authorList>
            <person name="Wang G."/>
            <person name="Liu Z."/>
            <person name="Lin R."/>
            <person name="Li E."/>
            <person name="Mao Z."/>
            <person name="Ling J."/>
            <person name="Yin W."/>
            <person name="Xie B."/>
        </authorList>
    </citation>
    <scope>NUCLEOTIDE SEQUENCE [LARGE SCALE GENOMIC DNA]</scope>
    <source>
        <strain evidence="3">PLBJ-1</strain>
        <strain evidence="4">PLFJ-1</strain>
    </source>
</reference>
<dbReference type="AlphaFoldDB" id="A0A179GA54"/>
<evidence type="ECO:0000256" key="1">
    <source>
        <dbReference type="SAM" id="MobiDB-lite"/>
    </source>
</evidence>
<feature type="compositionally biased region" description="Acidic residues" evidence="1">
    <location>
        <begin position="158"/>
        <end position="167"/>
    </location>
</feature>
<dbReference type="Proteomes" id="UP000078240">
    <property type="component" value="Unassembled WGS sequence"/>
</dbReference>
<feature type="domain" description="DNA/RNA-binding protein Alba-like" evidence="2">
    <location>
        <begin position="65"/>
        <end position="131"/>
    </location>
</feature>
<organism evidence="3 5">
    <name type="scientific">Purpureocillium lilacinum</name>
    <name type="common">Paecilomyces lilacinus</name>
    <dbReference type="NCBI Taxonomy" id="33203"/>
    <lineage>
        <taxon>Eukaryota</taxon>
        <taxon>Fungi</taxon>
        <taxon>Dikarya</taxon>
        <taxon>Ascomycota</taxon>
        <taxon>Pezizomycotina</taxon>
        <taxon>Sordariomycetes</taxon>
        <taxon>Hypocreomycetidae</taxon>
        <taxon>Hypocreales</taxon>
        <taxon>Ophiocordycipitaceae</taxon>
        <taxon>Purpureocillium</taxon>
    </lineage>
</organism>
<proteinExistence type="predicted"/>
<feature type="region of interest" description="Disordered" evidence="1">
    <location>
        <begin position="156"/>
        <end position="184"/>
    </location>
</feature>